<feature type="signal peptide" evidence="1">
    <location>
        <begin position="1"/>
        <end position="18"/>
    </location>
</feature>
<feature type="chain" id="PRO_5005893598" evidence="1">
    <location>
        <begin position="19"/>
        <end position="165"/>
    </location>
</feature>
<proteinExistence type="predicted"/>
<dbReference type="AlphaFoldDB" id="A0A0N5AWN6"/>
<keyword evidence="1" id="KW-0732">Signal</keyword>
<evidence type="ECO:0000256" key="1">
    <source>
        <dbReference type="SAM" id="SignalP"/>
    </source>
</evidence>
<dbReference type="Proteomes" id="UP000046393">
    <property type="component" value="Unplaced"/>
</dbReference>
<evidence type="ECO:0000313" key="3">
    <source>
        <dbReference type="WBParaSite" id="SMUV_0000934201-mRNA-1"/>
    </source>
</evidence>
<sequence length="165" mass="19224">MMYKLILLQLLLFTIVAGANDALNELHSLQQNSDKPCLDNAFAFCQVNIYVISIRALTILIMEKNTVFYYFSVARKSFYFCMHSMYSSCINPYYLLTKADVSLKNVMDYIRVWNNLDFMCNGGFEGNSLWICFLKQYGNSWWICEDLRVSYGSDCPDLRCHVKTD</sequence>
<name>A0A0N5AWN6_9BILA</name>
<evidence type="ECO:0000313" key="2">
    <source>
        <dbReference type="Proteomes" id="UP000046393"/>
    </source>
</evidence>
<organism evidence="2 3">
    <name type="scientific">Syphacia muris</name>
    <dbReference type="NCBI Taxonomy" id="451379"/>
    <lineage>
        <taxon>Eukaryota</taxon>
        <taxon>Metazoa</taxon>
        <taxon>Ecdysozoa</taxon>
        <taxon>Nematoda</taxon>
        <taxon>Chromadorea</taxon>
        <taxon>Rhabditida</taxon>
        <taxon>Spirurina</taxon>
        <taxon>Oxyuridomorpha</taxon>
        <taxon>Oxyuroidea</taxon>
        <taxon>Oxyuridae</taxon>
        <taxon>Syphacia</taxon>
    </lineage>
</organism>
<keyword evidence="2" id="KW-1185">Reference proteome</keyword>
<dbReference type="WBParaSite" id="SMUV_0000934201-mRNA-1">
    <property type="protein sequence ID" value="SMUV_0000934201-mRNA-1"/>
    <property type="gene ID" value="SMUV_0000934201"/>
</dbReference>
<reference evidence="3" key="1">
    <citation type="submission" date="2017-02" db="UniProtKB">
        <authorList>
            <consortium name="WormBaseParasite"/>
        </authorList>
    </citation>
    <scope>IDENTIFICATION</scope>
</reference>
<accession>A0A0N5AWN6</accession>
<protein>
    <submittedName>
        <fullName evidence="3">C-type lectin domain-containing protein</fullName>
    </submittedName>
</protein>